<proteinExistence type="predicted"/>
<dbReference type="PANTHER" id="PTHR46644">
    <property type="entry name" value="DNA REPAIR PROTEIN XRCC2"/>
    <property type="match status" value="1"/>
</dbReference>
<dbReference type="EMBL" id="JAOYFB010000001">
    <property type="protein sequence ID" value="KAK4001968.1"/>
    <property type="molecule type" value="Genomic_DNA"/>
</dbReference>
<keyword evidence="2" id="KW-1185">Reference proteome</keyword>
<protein>
    <submittedName>
        <fullName evidence="1">Uncharacterized protein</fullName>
    </submittedName>
</protein>
<organism evidence="1 2">
    <name type="scientific">Daphnia magna</name>
    <dbReference type="NCBI Taxonomy" id="35525"/>
    <lineage>
        <taxon>Eukaryota</taxon>
        <taxon>Metazoa</taxon>
        <taxon>Ecdysozoa</taxon>
        <taxon>Arthropoda</taxon>
        <taxon>Crustacea</taxon>
        <taxon>Branchiopoda</taxon>
        <taxon>Diplostraca</taxon>
        <taxon>Cladocera</taxon>
        <taxon>Anomopoda</taxon>
        <taxon>Daphniidae</taxon>
        <taxon>Daphnia</taxon>
    </lineage>
</organism>
<gene>
    <name evidence="1" type="ORF">OUZ56_003829</name>
</gene>
<reference evidence="1 2" key="1">
    <citation type="journal article" date="2023" name="Nucleic Acids Res.">
        <title>The hologenome of Daphnia magna reveals possible DNA methylation and microbiome-mediated evolution of the host genome.</title>
        <authorList>
            <person name="Chaturvedi A."/>
            <person name="Li X."/>
            <person name="Dhandapani V."/>
            <person name="Marshall H."/>
            <person name="Kissane S."/>
            <person name="Cuenca-Cambronero M."/>
            <person name="Asole G."/>
            <person name="Calvet F."/>
            <person name="Ruiz-Romero M."/>
            <person name="Marangio P."/>
            <person name="Guigo R."/>
            <person name="Rago D."/>
            <person name="Mirbahai L."/>
            <person name="Eastwood N."/>
            <person name="Colbourne J.K."/>
            <person name="Zhou J."/>
            <person name="Mallon E."/>
            <person name="Orsini L."/>
        </authorList>
    </citation>
    <scope>NUCLEOTIDE SEQUENCE [LARGE SCALE GENOMIC DNA]</scope>
    <source>
        <strain evidence="1">LRV0_1</strain>
    </source>
</reference>
<name>A0ABQ9YMX8_9CRUS</name>
<dbReference type="Proteomes" id="UP001234178">
    <property type="component" value="Unassembled WGS sequence"/>
</dbReference>
<dbReference type="InterPro" id="IPR030547">
    <property type="entry name" value="XRCC2"/>
</dbReference>
<comment type="caution">
    <text evidence="1">The sequence shown here is derived from an EMBL/GenBank/DDBJ whole genome shotgun (WGS) entry which is preliminary data.</text>
</comment>
<sequence length="146" mass="16426">MANIVKTESGIDLLQRFSVRPKLIGLQVEVFGEDGPLPGDVIEINEKDTNLKTILLTQWIIKCILPATWKGVQIGGLEVGVVFLSTDHHFSSLNLVTLLERKLKRTLRQCQQLLPSSGLTMMKEITKDSLRRLSLYESFFLSGDSR</sequence>
<evidence type="ECO:0000313" key="2">
    <source>
        <dbReference type="Proteomes" id="UP001234178"/>
    </source>
</evidence>
<dbReference type="InterPro" id="IPR027417">
    <property type="entry name" value="P-loop_NTPase"/>
</dbReference>
<accession>A0ABQ9YMX8</accession>
<dbReference type="PANTHER" id="PTHR46644:SF2">
    <property type="entry name" value="DNA REPAIR PROTEIN XRCC2"/>
    <property type="match status" value="1"/>
</dbReference>
<dbReference type="Gene3D" id="3.40.50.300">
    <property type="entry name" value="P-loop containing nucleotide triphosphate hydrolases"/>
    <property type="match status" value="1"/>
</dbReference>
<evidence type="ECO:0000313" key="1">
    <source>
        <dbReference type="EMBL" id="KAK4001968.1"/>
    </source>
</evidence>